<evidence type="ECO:0000256" key="13">
    <source>
        <dbReference type="RuleBase" id="RU362042"/>
    </source>
</evidence>
<evidence type="ECO:0000256" key="10">
    <source>
        <dbReference type="ARBA" id="ARBA00023136"/>
    </source>
</evidence>
<reference evidence="15 16" key="1">
    <citation type="submission" date="2013-08" db="EMBL/GenBank/DDBJ databases">
        <authorList>
            <person name="Huang J."/>
            <person name="Wang G."/>
        </authorList>
    </citation>
    <scope>NUCLEOTIDE SEQUENCE [LARGE SCALE GENOMIC DNA]</scope>
    <source>
        <strain evidence="15 16">JSM 072002</strain>
    </source>
</reference>
<evidence type="ECO:0000313" key="15">
    <source>
        <dbReference type="EMBL" id="KGX86900.1"/>
    </source>
</evidence>
<evidence type="ECO:0000256" key="9">
    <source>
        <dbReference type="ARBA" id="ARBA00022989"/>
    </source>
</evidence>
<dbReference type="AlphaFoldDB" id="A0A0A5G724"/>
<keyword evidence="6 12" id="KW-0645">Protease</keyword>
<protein>
    <recommendedName>
        <fullName evidence="4 12">Signal peptidase I</fullName>
        <ecNumber evidence="4 12">3.4.21.89</ecNumber>
    </recommendedName>
</protein>
<accession>A0A0A5G724</accession>
<dbReference type="PRINTS" id="PR00727">
    <property type="entry name" value="LEADERPTASE"/>
</dbReference>
<evidence type="ECO:0000256" key="5">
    <source>
        <dbReference type="ARBA" id="ARBA00022475"/>
    </source>
</evidence>
<dbReference type="CDD" id="cd06530">
    <property type="entry name" value="S26_SPase_I"/>
    <property type="match status" value="1"/>
</dbReference>
<dbReference type="Gene3D" id="2.10.109.10">
    <property type="entry name" value="Umud Fragment, subunit A"/>
    <property type="match status" value="1"/>
</dbReference>
<organism evidence="15 16">
    <name type="scientific">Pontibacillus litoralis JSM 072002</name>
    <dbReference type="NCBI Taxonomy" id="1385512"/>
    <lineage>
        <taxon>Bacteria</taxon>
        <taxon>Bacillati</taxon>
        <taxon>Bacillota</taxon>
        <taxon>Bacilli</taxon>
        <taxon>Bacillales</taxon>
        <taxon>Bacillaceae</taxon>
        <taxon>Pontibacillus</taxon>
    </lineage>
</organism>
<evidence type="ECO:0000256" key="12">
    <source>
        <dbReference type="RuleBase" id="RU003993"/>
    </source>
</evidence>
<dbReference type="STRING" id="1385512.N784_03335"/>
<dbReference type="PANTHER" id="PTHR43390:SF8">
    <property type="entry name" value="SIGNAL PEPTIDASE I"/>
    <property type="match status" value="1"/>
</dbReference>
<comment type="caution">
    <text evidence="15">The sequence shown here is derived from an EMBL/GenBank/DDBJ whole genome shotgun (WGS) entry which is preliminary data.</text>
</comment>
<dbReference type="NCBIfam" id="TIGR02227">
    <property type="entry name" value="sigpep_I_bact"/>
    <property type="match status" value="1"/>
</dbReference>
<evidence type="ECO:0000259" key="14">
    <source>
        <dbReference type="Pfam" id="PF10502"/>
    </source>
</evidence>
<evidence type="ECO:0000256" key="1">
    <source>
        <dbReference type="ARBA" id="ARBA00000677"/>
    </source>
</evidence>
<dbReference type="InterPro" id="IPR019757">
    <property type="entry name" value="Pept_S26A_signal_pept_1_Lys-AS"/>
</dbReference>
<name>A0A0A5G724_9BACI</name>
<dbReference type="PROSITE" id="PS00761">
    <property type="entry name" value="SPASE_I_3"/>
    <property type="match status" value="1"/>
</dbReference>
<evidence type="ECO:0000256" key="2">
    <source>
        <dbReference type="ARBA" id="ARBA00004401"/>
    </source>
</evidence>
<proteinExistence type="inferred from homology"/>
<feature type="active site" evidence="11">
    <location>
        <position position="40"/>
    </location>
</feature>
<evidence type="ECO:0000256" key="6">
    <source>
        <dbReference type="ARBA" id="ARBA00022670"/>
    </source>
</evidence>
<evidence type="ECO:0000256" key="7">
    <source>
        <dbReference type="ARBA" id="ARBA00022692"/>
    </source>
</evidence>
<dbReference type="GO" id="GO:0005886">
    <property type="term" value="C:plasma membrane"/>
    <property type="evidence" value="ECO:0007669"/>
    <property type="project" value="UniProtKB-SubCell"/>
</dbReference>
<evidence type="ECO:0000256" key="8">
    <source>
        <dbReference type="ARBA" id="ARBA00022801"/>
    </source>
</evidence>
<dbReference type="EC" id="3.4.21.89" evidence="4 12"/>
<dbReference type="eggNOG" id="COG0681">
    <property type="taxonomic scope" value="Bacteria"/>
</dbReference>
<dbReference type="InterPro" id="IPR036286">
    <property type="entry name" value="LexA/Signal_pep-like_sf"/>
</dbReference>
<dbReference type="PROSITE" id="PS00501">
    <property type="entry name" value="SPASE_I_1"/>
    <property type="match status" value="1"/>
</dbReference>
<dbReference type="FunFam" id="2.10.109.10:FF:000008">
    <property type="entry name" value="Signal peptidase I"/>
    <property type="match status" value="1"/>
</dbReference>
<dbReference type="InterPro" id="IPR000223">
    <property type="entry name" value="Pept_S26A_signal_pept_1"/>
</dbReference>
<dbReference type="Proteomes" id="UP000030401">
    <property type="component" value="Unassembled WGS sequence"/>
</dbReference>
<dbReference type="PANTHER" id="PTHR43390">
    <property type="entry name" value="SIGNAL PEPTIDASE I"/>
    <property type="match status" value="1"/>
</dbReference>
<evidence type="ECO:0000256" key="4">
    <source>
        <dbReference type="ARBA" id="ARBA00013208"/>
    </source>
</evidence>
<evidence type="ECO:0000313" key="16">
    <source>
        <dbReference type="Proteomes" id="UP000030401"/>
    </source>
</evidence>
<dbReference type="EMBL" id="AVPG01000010">
    <property type="protein sequence ID" value="KGX86900.1"/>
    <property type="molecule type" value="Genomic_DNA"/>
</dbReference>
<dbReference type="RefSeq" id="WP_232305993.1">
    <property type="nucleotide sequence ID" value="NZ_AVPG01000010.1"/>
</dbReference>
<dbReference type="PROSITE" id="PS00760">
    <property type="entry name" value="SPASE_I_2"/>
    <property type="match status" value="1"/>
</dbReference>
<feature type="domain" description="Peptidase S26" evidence="14">
    <location>
        <begin position="9"/>
        <end position="163"/>
    </location>
</feature>
<dbReference type="GO" id="GO:0006465">
    <property type="term" value="P:signal peptide processing"/>
    <property type="evidence" value="ECO:0007669"/>
    <property type="project" value="InterPro"/>
</dbReference>
<keyword evidence="10" id="KW-0472">Membrane</keyword>
<feature type="active site" evidence="11">
    <location>
        <position position="80"/>
    </location>
</feature>
<dbReference type="GO" id="GO:0004252">
    <property type="term" value="F:serine-type endopeptidase activity"/>
    <property type="evidence" value="ECO:0007669"/>
    <property type="project" value="InterPro"/>
</dbReference>
<dbReference type="InterPro" id="IPR019533">
    <property type="entry name" value="Peptidase_S26"/>
</dbReference>
<keyword evidence="5" id="KW-1003">Cell membrane</keyword>
<keyword evidence="8 12" id="KW-0378">Hydrolase</keyword>
<comment type="subcellular location">
    <subcellularLocation>
        <location evidence="2">Cell membrane</location>
        <topology evidence="2">Single-pass type II membrane protein</topology>
    </subcellularLocation>
    <subcellularLocation>
        <location evidence="13">Membrane</location>
        <topology evidence="13">Single-pass type II membrane protein</topology>
    </subcellularLocation>
</comment>
<sequence length="173" mass="19836">MNKTMRKELWEWMKAIVAACLIAFLIHHFIFATSIVEGTSMEPTLEDGERVIYNKFVYQWGDPERGDIVIIQHPNKNYVKRVIGEPGDSIQVKGHELYINDRVQSEDYLSNEAMLGTEDFTVISVPANHYFVMGDNRGISKDSRNGLGFINREDIVGKSAVIIYPFDEFSFTH</sequence>
<comment type="similarity">
    <text evidence="3 13">Belongs to the peptidase S26 family.</text>
</comment>
<keyword evidence="7" id="KW-0812">Transmembrane</keyword>
<gene>
    <name evidence="15" type="ORF">N784_03335</name>
</gene>
<dbReference type="InterPro" id="IPR019756">
    <property type="entry name" value="Pept_S26A_signal_pept_1_Ser-AS"/>
</dbReference>
<dbReference type="InterPro" id="IPR019758">
    <property type="entry name" value="Pept_S26A_signal_pept_1_CS"/>
</dbReference>
<dbReference type="SUPFAM" id="SSF51306">
    <property type="entry name" value="LexA/Signal peptidase"/>
    <property type="match status" value="1"/>
</dbReference>
<evidence type="ECO:0000256" key="11">
    <source>
        <dbReference type="PIRSR" id="PIRSR600223-1"/>
    </source>
</evidence>
<dbReference type="GO" id="GO:0009003">
    <property type="term" value="F:signal peptidase activity"/>
    <property type="evidence" value="ECO:0007669"/>
    <property type="project" value="UniProtKB-EC"/>
</dbReference>
<comment type="catalytic activity">
    <reaction evidence="1 12">
        <text>Cleavage of hydrophobic, N-terminal signal or leader sequences from secreted and periplasmic proteins.</text>
        <dbReference type="EC" id="3.4.21.89"/>
    </reaction>
</comment>
<keyword evidence="9" id="KW-1133">Transmembrane helix</keyword>
<keyword evidence="16" id="KW-1185">Reference proteome</keyword>
<evidence type="ECO:0000256" key="3">
    <source>
        <dbReference type="ARBA" id="ARBA00009370"/>
    </source>
</evidence>
<dbReference type="Pfam" id="PF10502">
    <property type="entry name" value="Peptidase_S26"/>
    <property type="match status" value="1"/>
</dbReference>